<comment type="similarity">
    <text evidence="10">Belongs to the insect chemoreceptor superfamily. Heteromeric odorant receptor channel (TC 1.A.69) family.</text>
</comment>
<comment type="caution">
    <text evidence="10">Lacks conserved residue(s) required for the propagation of feature annotation.</text>
</comment>
<feature type="transmembrane region" description="Helical" evidence="10">
    <location>
        <begin position="146"/>
        <end position="165"/>
    </location>
</feature>
<evidence type="ECO:0000256" key="1">
    <source>
        <dbReference type="ARBA" id="ARBA00004651"/>
    </source>
</evidence>
<evidence type="ECO:0000256" key="3">
    <source>
        <dbReference type="ARBA" id="ARBA00022606"/>
    </source>
</evidence>
<feature type="transmembrane region" description="Helical" evidence="10">
    <location>
        <begin position="330"/>
        <end position="351"/>
    </location>
</feature>
<dbReference type="GO" id="GO:0005549">
    <property type="term" value="F:odorant binding"/>
    <property type="evidence" value="ECO:0007669"/>
    <property type="project" value="InterPro"/>
</dbReference>
<organism evidence="11">
    <name type="scientific">Conogethes punctiferalis</name>
    <name type="common">Durian fruit borer</name>
    <name type="synonym">Astura punctiferalis</name>
    <dbReference type="NCBI Taxonomy" id="1133088"/>
    <lineage>
        <taxon>Eukaryota</taxon>
        <taxon>Metazoa</taxon>
        <taxon>Ecdysozoa</taxon>
        <taxon>Arthropoda</taxon>
        <taxon>Hexapoda</taxon>
        <taxon>Insecta</taxon>
        <taxon>Pterygota</taxon>
        <taxon>Neoptera</taxon>
        <taxon>Endopterygota</taxon>
        <taxon>Lepidoptera</taxon>
        <taxon>Glossata</taxon>
        <taxon>Ditrysia</taxon>
        <taxon>Pyraloidea</taxon>
        <taxon>Crambidae</taxon>
        <taxon>Spilomelinae</taxon>
        <taxon>Conogethes</taxon>
    </lineage>
</organism>
<keyword evidence="7 10" id="KW-0472">Membrane</keyword>
<sequence>MGTSKFMSLLNDGSDLEGVTRAQDMQYMRLLRTSMRHIGAWPAGRMREPVSRLYQGQRYFLYALEFVALILEFGYLKNNIGKISFMKIGHSYITFMLTIVAISRTSLVFTNIFNDLFCDFVNEINLFNYKHKSEYAMQTHKLVHKISHFFTLYLYSAMIIGIGLFNMTPLYTNYVSGAFNNDGSRNISFEHSTYYALPFDYTTEYKGYIVVFLVNWYMCYFVSSNVCTIDLLMSLTVFHVWGHLRILIHNIHNFDASRDDATGNNEACDEMNKKALLQLKSIIMHHHLIIEYISRMSTTFGPVLFIYYGFYQAGGCLLLLECSVMTTDALLRYFPMTLIMFQQVIQLSIIFELLGSMTDKLVDAAYCLPWEQMSTSNQRVVYILLRQTQLPLNLRALDMVDVGVQTMTSILKTSFSYFVMLRTVTKEE</sequence>
<name>A0A1Y9TJH5_CONPF</name>
<reference evidence="11" key="1">
    <citation type="submission" date="2016-04" db="EMBL/GenBank/DDBJ databases">
        <title>Deep sequencing-based transcriptome analysis of the yellow peach moth Conogethes punctiferalis (Guenee) antennae.</title>
        <authorList>
            <person name="Ge X."/>
            <person name="Zhang T."/>
            <person name="Wang Z."/>
            <person name="He K."/>
            <person name="Bai S."/>
        </authorList>
    </citation>
    <scope>NUCLEOTIDE SEQUENCE</scope>
</reference>
<feature type="transmembrane region" description="Helical" evidence="10">
    <location>
        <begin position="88"/>
        <end position="107"/>
    </location>
</feature>
<evidence type="ECO:0000256" key="7">
    <source>
        <dbReference type="ARBA" id="ARBA00023136"/>
    </source>
</evidence>
<evidence type="ECO:0000256" key="10">
    <source>
        <dbReference type="RuleBase" id="RU351113"/>
    </source>
</evidence>
<keyword evidence="5 10" id="KW-0552">Olfaction</keyword>
<dbReference type="Pfam" id="PF02949">
    <property type="entry name" value="7tm_6"/>
    <property type="match status" value="1"/>
</dbReference>
<keyword evidence="2" id="KW-1003">Cell membrane</keyword>
<gene>
    <name evidence="11" type="primary">OR8</name>
</gene>
<protein>
    <recommendedName>
        <fullName evidence="10">Odorant receptor</fullName>
    </recommendedName>
</protein>
<dbReference type="GO" id="GO:0007165">
    <property type="term" value="P:signal transduction"/>
    <property type="evidence" value="ECO:0007669"/>
    <property type="project" value="UniProtKB-KW"/>
</dbReference>
<dbReference type="AlphaFoldDB" id="A0A1Y9TJH5"/>
<dbReference type="GO" id="GO:0005886">
    <property type="term" value="C:plasma membrane"/>
    <property type="evidence" value="ECO:0007669"/>
    <property type="project" value="UniProtKB-SubCell"/>
</dbReference>
<evidence type="ECO:0000256" key="5">
    <source>
        <dbReference type="ARBA" id="ARBA00022725"/>
    </source>
</evidence>
<dbReference type="PANTHER" id="PTHR21137">
    <property type="entry name" value="ODORANT RECEPTOR"/>
    <property type="match status" value="1"/>
</dbReference>
<dbReference type="GO" id="GO:0004984">
    <property type="term" value="F:olfactory receptor activity"/>
    <property type="evidence" value="ECO:0007669"/>
    <property type="project" value="InterPro"/>
</dbReference>
<evidence type="ECO:0000256" key="9">
    <source>
        <dbReference type="ARBA" id="ARBA00023224"/>
    </source>
</evidence>
<keyword evidence="6 10" id="KW-1133">Transmembrane helix</keyword>
<evidence type="ECO:0000256" key="6">
    <source>
        <dbReference type="ARBA" id="ARBA00022989"/>
    </source>
</evidence>
<feature type="transmembrane region" description="Helical" evidence="10">
    <location>
        <begin position="59"/>
        <end position="76"/>
    </location>
</feature>
<dbReference type="PANTHER" id="PTHR21137:SF35">
    <property type="entry name" value="ODORANT RECEPTOR 19A-RELATED"/>
    <property type="match status" value="1"/>
</dbReference>
<keyword evidence="8 10" id="KW-0675">Receptor</keyword>
<accession>A0A1Y9TJH5</accession>
<keyword evidence="9 10" id="KW-0807">Transducer</keyword>
<evidence type="ECO:0000256" key="4">
    <source>
        <dbReference type="ARBA" id="ARBA00022692"/>
    </source>
</evidence>
<evidence type="ECO:0000256" key="2">
    <source>
        <dbReference type="ARBA" id="ARBA00022475"/>
    </source>
</evidence>
<proteinExistence type="evidence at transcript level"/>
<keyword evidence="3 10" id="KW-0716">Sensory transduction</keyword>
<evidence type="ECO:0000313" key="11">
    <source>
        <dbReference type="EMBL" id="ARO76414.1"/>
    </source>
</evidence>
<dbReference type="SMR" id="A0A1Y9TJH5"/>
<keyword evidence="4 10" id="KW-0812">Transmembrane</keyword>
<dbReference type="InterPro" id="IPR004117">
    <property type="entry name" value="7tm6_olfct_rcpt"/>
</dbReference>
<feature type="transmembrane region" description="Helical" evidence="10">
    <location>
        <begin position="292"/>
        <end position="310"/>
    </location>
</feature>
<dbReference type="EMBL" id="KX084459">
    <property type="protein sequence ID" value="ARO76414.1"/>
    <property type="molecule type" value="mRNA"/>
</dbReference>
<comment type="subcellular location">
    <subcellularLocation>
        <location evidence="1 10">Cell membrane</location>
        <topology evidence="1 10">Multi-pass membrane protein</topology>
    </subcellularLocation>
</comment>
<evidence type="ECO:0000256" key="8">
    <source>
        <dbReference type="ARBA" id="ARBA00023170"/>
    </source>
</evidence>